<dbReference type="Gene3D" id="1.10.1790.10">
    <property type="entry name" value="PRD domain"/>
    <property type="match status" value="2"/>
</dbReference>
<comment type="caution">
    <text evidence="3">The sequence shown here is derived from an EMBL/GenBank/DDBJ whole genome shotgun (WGS) entry which is preliminary data.</text>
</comment>
<dbReference type="Proteomes" id="UP000674938">
    <property type="component" value="Unassembled WGS sequence"/>
</dbReference>
<dbReference type="InterPro" id="IPR036634">
    <property type="entry name" value="PRD_sf"/>
</dbReference>
<dbReference type="InterPro" id="IPR004341">
    <property type="entry name" value="CAT_RNA-bd_dom"/>
</dbReference>
<dbReference type="InterPro" id="IPR011608">
    <property type="entry name" value="PRD"/>
</dbReference>
<dbReference type="NCBIfam" id="NF046042">
    <property type="entry name" value="LicT"/>
    <property type="match status" value="1"/>
</dbReference>
<dbReference type="AlphaFoldDB" id="A0A940P399"/>
<keyword evidence="1" id="KW-0677">Repeat</keyword>
<dbReference type="Pfam" id="PF00874">
    <property type="entry name" value="PRD"/>
    <property type="match status" value="2"/>
</dbReference>
<dbReference type="SUPFAM" id="SSF63520">
    <property type="entry name" value="PTS-regulatory domain, PRD"/>
    <property type="match status" value="2"/>
</dbReference>
<dbReference type="InterPro" id="IPR050661">
    <property type="entry name" value="BglG_antiterminators"/>
</dbReference>
<dbReference type="PANTHER" id="PTHR30185:SF15">
    <property type="entry name" value="CRYPTIC BETA-GLUCOSIDE BGL OPERON ANTITERMINATOR"/>
    <property type="match status" value="1"/>
</dbReference>
<keyword evidence="4" id="KW-1185">Reference proteome</keyword>
<dbReference type="PROSITE" id="PS51372">
    <property type="entry name" value="PRD_2"/>
    <property type="match status" value="2"/>
</dbReference>
<evidence type="ECO:0000256" key="1">
    <source>
        <dbReference type="ARBA" id="ARBA00022737"/>
    </source>
</evidence>
<dbReference type="InterPro" id="IPR036650">
    <property type="entry name" value="CAT_RNA-bd_dom_sf"/>
</dbReference>
<dbReference type="SMART" id="SM01061">
    <property type="entry name" value="CAT_RBD"/>
    <property type="match status" value="1"/>
</dbReference>
<evidence type="ECO:0000259" key="2">
    <source>
        <dbReference type="PROSITE" id="PS51372"/>
    </source>
</evidence>
<dbReference type="SUPFAM" id="SSF50151">
    <property type="entry name" value="SacY-like RNA-binding domain"/>
    <property type="match status" value="1"/>
</dbReference>
<protein>
    <submittedName>
        <fullName evidence="3">PRD domain-containing protein</fullName>
    </submittedName>
</protein>
<dbReference type="GO" id="GO:0006355">
    <property type="term" value="P:regulation of DNA-templated transcription"/>
    <property type="evidence" value="ECO:0007669"/>
    <property type="project" value="InterPro"/>
</dbReference>
<evidence type="ECO:0000313" key="4">
    <source>
        <dbReference type="Proteomes" id="UP000674938"/>
    </source>
</evidence>
<dbReference type="Pfam" id="PF03123">
    <property type="entry name" value="CAT_RBD"/>
    <property type="match status" value="1"/>
</dbReference>
<sequence length="277" mass="32559">MKIVKVFNNNVSLVLNDDHVEEIIMGKGVGFNKYEGDLIDQGLIEKRFILESDKSLTQLQSLLDRIEMDDIELASDIIQRAEQALGFQPNDSILLTLTDHISFMLQRTRRNETFRTPLEWDIKQLYTKEYSFALEAVQLIQERTGYEIPKQEAAFIALHFINTYTFNHDMEETMLYTKIIQNVVDITKYHYGREFDETSLDFNRFVTHIRYFIKRQLQQAQISSDSSIVKVVAAKYPQDYQCALKITNFLEQTYDWQIGKDELLYLSIHLNRLSTTK</sequence>
<organism evidence="3 4">
    <name type="scientific">Vagococcus allomyrinae</name>
    <dbReference type="NCBI Taxonomy" id="2794353"/>
    <lineage>
        <taxon>Bacteria</taxon>
        <taxon>Bacillati</taxon>
        <taxon>Bacillota</taxon>
        <taxon>Bacilli</taxon>
        <taxon>Lactobacillales</taxon>
        <taxon>Enterococcaceae</taxon>
        <taxon>Vagococcus</taxon>
    </lineage>
</organism>
<dbReference type="EMBL" id="JAEEGA010000003">
    <property type="protein sequence ID" value="MBP1040714.1"/>
    <property type="molecule type" value="Genomic_DNA"/>
</dbReference>
<proteinExistence type="predicted"/>
<accession>A0A940P399</accession>
<dbReference type="Gene3D" id="2.30.24.10">
    <property type="entry name" value="CAT RNA-binding domain"/>
    <property type="match status" value="1"/>
</dbReference>
<evidence type="ECO:0000313" key="3">
    <source>
        <dbReference type="EMBL" id="MBP1040714.1"/>
    </source>
</evidence>
<dbReference type="PANTHER" id="PTHR30185">
    <property type="entry name" value="CRYPTIC BETA-GLUCOSIDE BGL OPERON ANTITERMINATOR"/>
    <property type="match status" value="1"/>
</dbReference>
<gene>
    <name evidence="3" type="ORF">I6N95_06835</name>
</gene>
<name>A0A940P399_9ENTE</name>
<dbReference type="RefSeq" id="WP_209525998.1">
    <property type="nucleotide sequence ID" value="NZ_JAEEGA010000003.1"/>
</dbReference>
<feature type="domain" description="PRD" evidence="2">
    <location>
        <begin position="171"/>
        <end position="277"/>
    </location>
</feature>
<reference evidence="3" key="1">
    <citation type="submission" date="2020-12" db="EMBL/GenBank/DDBJ databases">
        <title>Vagococcus allomyrinae sp. nov. and Enterococcus lavae sp. nov., isolated from the larvae of Allomyrina dichotoma.</title>
        <authorList>
            <person name="Lee S.D."/>
        </authorList>
    </citation>
    <scope>NUCLEOTIDE SEQUENCE</scope>
    <source>
        <strain evidence="3">BWB3-3</strain>
    </source>
</reference>
<dbReference type="GO" id="GO:0003723">
    <property type="term" value="F:RNA binding"/>
    <property type="evidence" value="ECO:0007669"/>
    <property type="project" value="InterPro"/>
</dbReference>
<feature type="domain" description="PRD" evidence="2">
    <location>
        <begin position="65"/>
        <end position="170"/>
    </location>
</feature>